<evidence type="ECO:0000313" key="3">
    <source>
        <dbReference type="Proteomes" id="UP000253891"/>
    </source>
</evidence>
<proteinExistence type="inferred from homology"/>
<dbReference type="EMBL" id="DF968005">
    <property type="protein sequence ID" value="GAP00463.1"/>
    <property type="molecule type" value="Genomic_DNA"/>
</dbReference>
<dbReference type="Pfam" id="PF06133">
    <property type="entry name" value="Com_YlbF"/>
    <property type="match status" value="1"/>
</dbReference>
<dbReference type="AlphaFoldDB" id="A0A0K8MJ47"/>
<comment type="similarity">
    <text evidence="1">Belongs to the UPF0342 family.</text>
</comment>
<dbReference type="STRING" id="157463.GCA_001047075_01347"/>
<evidence type="ECO:0000256" key="1">
    <source>
        <dbReference type="HAMAP-Rule" id="MF_01526"/>
    </source>
</evidence>
<dbReference type="Gene3D" id="1.20.1500.10">
    <property type="entry name" value="YheA/YmcA-like"/>
    <property type="match status" value="1"/>
</dbReference>
<dbReference type="OrthoDB" id="9811402at2"/>
<dbReference type="InterPro" id="IPR023378">
    <property type="entry name" value="YheA/YmcA-like_dom_sf"/>
</dbReference>
<dbReference type="SUPFAM" id="SSF158622">
    <property type="entry name" value="YheA/YmcA-like"/>
    <property type="match status" value="1"/>
</dbReference>
<dbReference type="HAMAP" id="MF_01526">
    <property type="entry name" value="UPF0342"/>
    <property type="match status" value="1"/>
</dbReference>
<dbReference type="InterPro" id="IPR010368">
    <property type="entry name" value="Com_YlbF"/>
</dbReference>
<name>A0A0K8MJ47_9LACO</name>
<dbReference type="Proteomes" id="UP000253891">
    <property type="component" value="Unassembled WGS sequence"/>
</dbReference>
<gene>
    <name evidence="2" type="ORF">FFIC_284810</name>
</gene>
<reference evidence="2 3" key="1">
    <citation type="journal article" date="2015" name="BMC Genomics">
        <title>Comparative genomics of Fructobacillus spp. and Leuconostoc spp. reveals niche-specific evolution of Fructobacillus spp.</title>
        <authorList>
            <person name="Endo A."/>
            <person name="Tanizawa Y."/>
            <person name="Tanaka N."/>
            <person name="Maeno S."/>
            <person name="Kumar H."/>
            <person name="Shiwa Y."/>
            <person name="Okada S."/>
            <person name="Yoshikawa H."/>
            <person name="Dicks L."/>
            <person name="Nakagawa J."/>
            <person name="Arita M."/>
        </authorList>
    </citation>
    <scope>NUCLEOTIDE SEQUENCE [LARGE SCALE GENOMIC DNA]</scope>
    <source>
        <strain evidence="2 3">JCM 12225</strain>
    </source>
</reference>
<keyword evidence="3" id="KW-1185">Reference proteome</keyword>
<organism evidence="2 3">
    <name type="scientific">Fructobacillus ficulneus</name>
    <dbReference type="NCBI Taxonomy" id="157463"/>
    <lineage>
        <taxon>Bacteria</taxon>
        <taxon>Bacillati</taxon>
        <taxon>Bacillota</taxon>
        <taxon>Bacilli</taxon>
        <taxon>Lactobacillales</taxon>
        <taxon>Lactobacillaceae</taxon>
        <taxon>Fructobacillus</taxon>
    </lineage>
</organism>
<evidence type="ECO:0000313" key="2">
    <source>
        <dbReference type="EMBL" id="GAP00463.1"/>
    </source>
</evidence>
<accession>A0A0K8MJ47</accession>
<protein>
    <recommendedName>
        <fullName evidence="1">UPF0342 protein FFIC_284810</fullName>
    </recommendedName>
</protein>
<dbReference type="RefSeq" id="WP_061993753.1">
    <property type="nucleotide sequence ID" value="NZ_DF968005.1"/>
</dbReference>
<sequence>MTVNIYDNANEMAKVLVETDQYKAWQTAFDAVQGDADSKDLFKQFQMIQMTVQQMMQAQQQPTPDQEKEWDAVAKQVQENDKIKDLMAAEQVLNTLLGEINEIVTKPVSESYAKAQQA</sequence>